<dbReference type="Proteomes" id="UP001204953">
    <property type="component" value="Unassembled WGS sequence"/>
</dbReference>
<feature type="compositionally biased region" description="Polar residues" evidence="1">
    <location>
        <begin position="10"/>
        <end position="19"/>
    </location>
</feature>
<dbReference type="RefSeq" id="WP_254013545.1">
    <property type="nucleotide sequence ID" value="NZ_JAMZMM010000241.1"/>
</dbReference>
<name>A0AAE3GY69_9CYAN</name>
<gene>
    <name evidence="2" type="ORF">NJ959_20400</name>
</gene>
<accession>A0AAE3GY69</accession>
<protein>
    <submittedName>
        <fullName evidence="2">Uncharacterized protein</fullName>
    </submittedName>
</protein>
<reference evidence="2" key="1">
    <citation type="submission" date="2022-06" db="EMBL/GenBank/DDBJ databases">
        <title>New cyanobacteria of genus Symplocastrum in benthos of Lake Baikal.</title>
        <authorList>
            <person name="Sorokovikova E."/>
            <person name="Tikhonova I."/>
            <person name="Krasnopeev A."/>
            <person name="Evseev P."/>
            <person name="Gladkikh A."/>
            <person name="Belykh O."/>
        </authorList>
    </citation>
    <scope>NUCLEOTIDE SEQUENCE</scope>
    <source>
        <strain evidence="2">BBK-W-15</strain>
    </source>
</reference>
<evidence type="ECO:0000256" key="1">
    <source>
        <dbReference type="SAM" id="MobiDB-lite"/>
    </source>
</evidence>
<feature type="region of interest" description="Disordered" evidence="1">
    <location>
        <begin position="1"/>
        <end position="22"/>
    </location>
</feature>
<proteinExistence type="predicted"/>
<evidence type="ECO:0000313" key="2">
    <source>
        <dbReference type="EMBL" id="MCP2730792.1"/>
    </source>
</evidence>
<keyword evidence="3" id="KW-1185">Reference proteome</keyword>
<dbReference type="AlphaFoldDB" id="A0AAE3GY69"/>
<evidence type="ECO:0000313" key="3">
    <source>
        <dbReference type="Proteomes" id="UP001204953"/>
    </source>
</evidence>
<comment type="caution">
    <text evidence="2">The sequence shown here is derived from an EMBL/GenBank/DDBJ whole genome shotgun (WGS) entry which is preliminary data.</text>
</comment>
<dbReference type="EMBL" id="JAMZMM010000241">
    <property type="protein sequence ID" value="MCP2730792.1"/>
    <property type="molecule type" value="Genomic_DNA"/>
</dbReference>
<organism evidence="2 3">
    <name type="scientific">Limnofasciculus baicalensis BBK-W-15</name>
    <dbReference type="NCBI Taxonomy" id="2699891"/>
    <lineage>
        <taxon>Bacteria</taxon>
        <taxon>Bacillati</taxon>
        <taxon>Cyanobacteriota</taxon>
        <taxon>Cyanophyceae</taxon>
        <taxon>Coleofasciculales</taxon>
        <taxon>Coleofasciculaceae</taxon>
        <taxon>Limnofasciculus</taxon>
        <taxon>Limnofasciculus baicalensis</taxon>
    </lineage>
</organism>
<sequence length="260" mass="29996">MSEKRHKSESANLAISQSKKAPPNLGKNLDRFFQSLDEVLLDITALEVNTMVVDSISGDKFSAWETYRSIYPISPDYLEEEGIHESLRDRYLDLRINLEQEYSLLLTNPNSDFFDPKFLNNPSAGFPKTPTRLPNPIHPKNHEDIFKAQRLLTNCRFLRCLRKMAEVKTGLDCRNQKLLSNPENQLDRGIITDTIYAQTIIQLDGDVINRYSQDLFHHPQREVLLELHRDGVMASEKQWRGLLEFIIGLLQVTLQRGSSQ</sequence>